<accession>A0A7J5APH9</accession>
<dbReference type="GO" id="GO:0006508">
    <property type="term" value="P:proteolysis"/>
    <property type="evidence" value="ECO:0007669"/>
    <property type="project" value="InterPro"/>
</dbReference>
<gene>
    <name evidence="3" type="ORF">F7018_03670</name>
</gene>
<dbReference type="RefSeq" id="WP_150898641.1">
    <property type="nucleotide sequence ID" value="NZ_WAAU01000008.1"/>
</dbReference>
<feature type="chain" id="PRO_5029545990" description="Tail specific protease domain-containing protein" evidence="1">
    <location>
        <begin position="20"/>
        <end position="616"/>
    </location>
</feature>
<evidence type="ECO:0000313" key="4">
    <source>
        <dbReference type="Proteomes" id="UP000467305"/>
    </source>
</evidence>
<evidence type="ECO:0000256" key="1">
    <source>
        <dbReference type="SAM" id="SignalP"/>
    </source>
</evidence>
<dbReference type="Proteomes" id="UP000467305">
    <property type="component" value="Unassembled WGS sequence"/>
</dbReference>
<dbReference type="PANTHER" id="PTHR11261">
    <property type="entry name" value="INTERPHOTORECEPTOR RETINOID-BINDING PROTEIN"/>
    <property type="match status" value="1"/>
</dbReference>
<dbReference type="OrthoDB" id="2327485at2"/>
<sequence length="616" mass="70588">MKAKIIGIIIALCSLSAFGQKLTLEKASPFTAVKWENNQPIVQFENEWYSFEKLDNFTRNKILNFCKKEFGHKWKKRFSEDLVEVLQRLNYTPNQKVQLTLSRKGISKEYTGMFTAENRKKCLLYNRAQKNSKPVKKALKEVSKMQAIDDLKQFSHILNNKSSYAQLSNYDYNTAIKKLAATILSSNKETINIDKLTHEIGKIMAEIGDRHSSIKNEAFNRKAHNTYNLRLPFGITILNGKAIAVQQKPNSKKEYRYYNNEYPYIKSIDGIAIEILMNDYNYRNKKAPKEAKLTRGANTIQKLGALLFKNNKNCPKTVEVEFSNNKKTKKETVELTLDKKGYISNLSVHSFISMMNIQAGRFNDTKKLLTNNIGYIKIPRMFNYKRVEGYEDFLENTIKEFSKTKALIIDVRDNPGGRRVILQTFAKYIVQPAQSPWIANVAYLRTNEKLTTDESSMSSRYLNSYNSNEFSESDKAAINTFNKTYKTTQQFDKSKFSNPFYMVLRSGKTPYQKPVYILVNENSFSAATVFTTAFKGLPNVKIVGVTTDGSSGNSRKVYLNNSKIRIKVSSMLSFQRNGKTLDGNGTEPDIYIPVDKTQVFTGKDTQLEKLVTLINK</sequence>
<proteinExistence type="predicted"/>
<organism evidence="3 4">
    <name type="scientific">Tenacibaculum aiptasiae</name>
    <dbReference type="NCBI Taxonomy" id="426481"/>
    <lineage>
        <taxon>Bacteria</taxon>
        <taxon>Pseudomonadati</taxon>
        <taxon>Bacteroidota</taxon>
        <taxon>Flavobacteriia</taxon>
        <taxon>Flavobacteriales</taxon>
        <taxon>Flavobacteriaceae</taxon>
        <taxon>Tenacibaculum</taxon>
    </lineage>
</organism>
<dbReference type="PANTHER" id="PTHR11261:SF3">
    <property type="entry name" value="RETINOL-BINDING PROTEIN 3"/>
    <property type="match status" value="1"/>
</dbReference>
<keyword evidence="1" id="KW-0732">Signal</keyword>
<dbReference type="InterPro" id="IPR029045">
    <property type="entry name" value="ClpP/crotonase-like_dom_sf"/>
</dbReference>
<feature type="domain" description="Tail specific protease" evidence="2">
    <location>
        <begin position="330"/>
        <end position="593"/>
    </location>
</feature>
<keyword evidence="4" id="KW-1185">Reference proteome</keyword>
<dbReference type="AlphaFoldDB" id="A0A7J5APH9"/>
<dbReference type="Gene3D" id="3.90.226.10">
    <property type="entry name" value="2-enoyl-CoA Hydratase, Chain A, domain 1"/>
    <property type="match status" value="1"/>
</dbReference>
<dbReference type="GO" id="GO:0008236">
    <property type="term" value="F:serine-type peptidase activity"/>
    <property type="evidence" value="ECO:0007669"/>
    <property type="project" value="InterPro"/>
</dbReference>
<dbReference type="SMART" id="SM00245">
    <property type="entry name" value="TSPc"/>
    <property type="match status" value="1"/>
</dbReference>
<dbReference type="EMBL" id="WAAU01000008">
    <property type="protein sequence ID" value="KAB1159422.1"/>
    <property type="molecule type" value="Genomic_DNA"/>
</dbReference>
<protein>
    <recommendedName>
        <fullName evidence="2">Tail specific protease domain-containing protein</fullName>
    </recommendedName>
</protein>
<reference evidence="3 4" key="1">
    <citation type="submission" date="2019-09" db="EMBL/GenBank/DDBJ databases">
        <authorList>
            <person name="Cao W.R."/>
        </authorList>
    </citation>
    <scope>NUCLEOTIDE SEQUENCE [LARGE SCALE GENOMIC DNA]</scope>
    <source>
        <strain evidence="4">a4</strain>
    </source>
</reference>
<dbReference type="SUPFAM" id="SSF52096">
    <property type="entry name" value="ClpP/crotonase"/>
    <property type="match status" value="1"/>
</dbReference>
<name>A0A7J5APH9_9FLAO</name>
<evidence type="ECO:0000313" key="3">
    <source>
        <dbReference type="EMBL" id="KAB1159422.1"/>
    </source>
</evidence>
<dbReference type="InterPro" id="IPR005151">
    <property type="entry name" value="Tail-specific_protease"/>
</dbReference>
<comment type="caution">
    <text evidence="3">The sequence shown here is derived from an EMBL/GenBank/DDBJ whole genome shotgun (WGS) entry which is preliminary data.</text>
</comment>
<evidence type="ECO:0000259" key="2">
    <source>
        <dbReference type="SMART" id="SM00245"/>
    </source>
</evidence>
<feature type="signal peptide" evidence="1">
    <location>
        <begin position="1"/>
        <end position="19"/>
    </location>
</feature>
<dbReference type="Pfam" id="PF03572">
    <property type="entry name" value="Peptidase_S41"/>
    <property type="match status" value="1"/>
</dbReference>